<keyword evidence="2" id="KW-1185">Reference proteome</keyword>
<accession>A0ACD1GY97</accession>
<name>A0ACD1GY97_9EURO</name>
<reference evidence="1" key="1">
    <citation type="submission" date="2018-02" db="EMBL/GenBank/DDBJ databases">
        <title>The genomes of Aspergillus section Nigri reveals drivers in fungal speciation.</title>
        <authorList>
            <consortium name="DOE Joint Genome Institute"/>
            <person name="Vesth T.C."/>
            <person name="Nybo J."/>
            <person name="Theobald S."/>
            <person name="Brandl J."/>
            <person name="Frisvad J.C."/>
            <person name="Nielsen K.F."/>
            <person name="Lyhne E.K."/>
            <person name="Kogle M.E."/>
            <person name="Kuo A."/>
            <person name="Riley R."/>
            <person name="Clum A."/>
            <person name="Nolan M."/>
            <person name="Lipzen A."/>
            <person name="Salamov A."/>
            <person name="Henrissat B."/>
            <person name="Wiebenga A."/>
            <person name="De vries R.P."/>
            <person name="Grigoriev I.V."/>
            <person name="Mortensen U.H."/>
            <person name="Andersen M.R."/>
            <person name="Baker S.E."/>
        </authorList>
    </citation>
    <scope>NUCLEOTIDE SEQUENCE</scope>
    <source>
        <strain evidence="1">CBS 121060</strain>
    </source>
</reference>
<protein>
    <submittedName>
        <fullName evidence="1">Uncharacterized protein</fullName>
    </submittedName>
</protein>
<evidence type="ECO:0000313" key="2">
    <source>
        <dbReference type="Proteomes" id="UP000249661"/>
    </source>
</evidence>
<gene>
    <name evidence="1" type="ORF">BO66DRAFT_442304</name>
</gene>
<dbReference type="EMBL" id="KZ824984">
    <property type="protein sequence ID" value="RAH66278.1"/>
    <property type="molecule type" value="Genomic_DNA"/>
</dbReference>
<evidence type="ECO:0000313" key="1">
    <source>
        <dbReference type="EMBL" id="RAH66278.1"/>
    </source>
</evidence>
<dbReference type="Proteomes" id="UP000249661">
    <property type="component" value="Unassembled WGS sequence"/>
</dbReference>
<proteinExistence type="predicted"/>
<organism evidence="1 2">
    <name type="scientific">Aspergillus aculeatinus CBS 121060</name>
    <dbReference type="NCBI Taxonomy" id="1448322"/>
    <lineage>
        <taxon>Eukaryota</taxon>
        <taxon>Fungi</taxon>
        <taxon>Dikarya</taxon>
        <taxon>Ascomycota</taxon>
        <taxon>Pezizomycotina</taxon>
        <taxon>Eurotiomycetes</taxon>
        <taxon>Eurotiomycetidae</taxon>
        <taxon>Eurotiales</taxon>
        <taxon>Aspergillaceae</taxon>
        <taxon>Aspergillus</taxon>
        <taxon>Aspergillus subgen. Circumdati</taxon>
    </lineage>
</organism>
<sequence>MATENDKGITHKLLEKLSTTRFACSSLERLGSYLGFVYRGHLRRALDTGAVTVIIKHNAGHAARMEEFQLPENRGSRESEILLAFAQTPNPVPPFTFKSTTVRTAAIHEFRARENTLLIEDIPGSITFLQLFTTFSLRSYLLGPSRSSLGLSLGAWLGKFHSSTLDRANLPEIVASNETVRRLIWEYNERNLRQNIEAYPDVLKTDEQPRMRAAVEAVLLSPGLFSSTLVPVDWESCHFGCQTLDVAQMISNLYVVDRLGGINGPRNVMYGFIDGYHETRRLDEELVWHTVVCVGVLILCTPYTMVLPGRDVREILQAGADFLMRGLAKDRGWLETSALGVLLDKI</sequence>